<dbReference type="AlphaFoldDB" id="K3VKG0"/>
<dbReference type="GeneID" id="20363437"/>
<comment type="caution">
    <text evidence="1">The sequence shown here is derived from an EMBL/GenBank/DDBJ whole genome shotgun (WGS) entry which is preliminary data.</text>
</comment>
<dbReference type="RefSeq" id="XP_009256212.1">
    <property type="nucleotide sequence ID" value="XM_009257937.1"/>
</dbReference>
<dbReference type="KEGG" id="fpu:FPSE_04819"/>
<proteinExistence type="predicted"/>
<reference evidence="1 2" key="1">
    <citation type="journal article" date="2012" name="PLoS Pathog.">
        <title>Comparative pathogenomics reveals horizontally acquired novel virulence genes in fungi infecting cereal hosts.</title>
        <authorList>
            <person name="Gardiner D.M."/>
            <person name="McDonald M.C."/>
            <person name="Covarelli L."/>
            <person name="Solomon P.S."/>
            <person name="Rusu A.G."/>
            <person name="Marshall M."/>
            <person name="Kazan K."/>
            <person name="Chakraborty S."/>
            <person name="McDonald B.A."/>
            <person name="Manners J.M."/>
        </authorList>
    </citation>
    <scope>NUCLEOTIDE SEQUENCE [LARGE SCALE GENOMIC DNA]</scope>
    <source>
        <strain evidence="1 2">CS3096</strain>
    </source>
</reference>
<protein>
    <submittedName>
        <fullName evidence="1">Uncharacterized protein</fullName>
    </submittedName>
</protein>
<dbReference type="Proteomes" id="UP000007978">
    <property type="component" value="Chromosome 2"/>
</dbReference>
<organism evidence="1 2">
    <name type="scientific">Fusarium pseudograminearum (strain CS3096)</name>
    <name type="common">Wheat and barley crown-rot fungus</name>
    <dbReference type="NCBI Taxonomy" id="1028729"/>
    <lineage>
        <taxon>Eukaryota</taxon>
        <taxon>Fungi</taxon>
        <taxon>Dikarya</taxon>
        <taxon>Ascomycota</taxon>
        <taxon>Pezizomycotina</taxon>
        <taxon>Sordariomycetes</taxon>
        <taxon>Hypocreomycetidae</taxon>
        <taxon>Hypocreales</taxon>
        <taxon>Nectriaceae</taxon>
        <taxon>Fusarium</taxon>
    </lineage>
</organism>
<dbReference type="HOGENOM" id="CLU_3377182_0_0_1"/>
<dbReference type="EMBL" id="AFNW01000099">
    <property type="protein sequence ID" value="EKJ74999.1"/>
    <property type="molecule type" value="Genomic_DNA"/>
</dbReference>
<name>K3VKG0_FUSPC</name>
<keyword evidence="2" id="KW-1185">Reference proteome</keyword>
<evidence type="ECO:0000313" key="1">
    <source>
        <dbReference type="EMBL" id="EKJ74999.1"/>
    </source>
</evidence>
<evidence type="ECO:0000313" key="2">
    <source>
        <dbReference type="Proteomes" id="UP000007978"/>
    </source>
</evidence>
<gene>
    <name evidence="1" type="ORF">FPSE_04819</name>
</gene>
<accession>K3VKG0</accession>
<sequence>MALAKFHYPSWRPPWLNIEDPSELKEIKVQFYIL</sequence>